<evidence type="ECO:0000259" key="1">
    <source>
        <dbReference type="PROSITE" id="PS51406"/>
    </source>
</evidence>
<proteinExistence type="predicted"/>
<dbReference type="InterPro" id="IPR036056">
    <property type="entry name" value="Fibrinogen-like_C"/>
</dbReference>
<dbReference type="PANTHER" id="PTHR19143">
    <property type="entry name" value="FIBRINOGEN/TENASCIN/ANGIOPOEITIN"/>
    <property type="match status" value="1"/>
</dbReference>
<sequence length="284" mass="32117">MSVFYSLIALCQYSAGRGGSIGKLSCSYITGPMKEVINLVPTTFDLRPLRLPRVSYVCTLPAPTNKTSCEDYNETNHVSPLNPGVGGKPFYVYCEKDDYVIIQRRTHLSVDFNRSWIDYFNGFGDLHGDHWLGLQKILRFTQNGNKARSWKIMVKFEDGEVIGATFQARIYADFTGSFWHFSYEGIHVNNTWRFHLRAPGRPYIYPFATLGTYMINSSDSSLLPGEISCPGMCGGGWWYKTARYKCIGNINGILSASTNEGTERSCGWPKRVVKTLLKMRVCND</sequence>
<name>A0A7M7NSR4_STRPU</name>
<dbReference type="Gene3D" id="3.90.215.10">
    <property type="entry name" value="Gamma Fibrinogen, chain A, domain 1"/>
    <property type="match status" value="1"/>
</dbReference>
<dbReference type="InterPro" id="IPR050373">
    <property type="entry name" value="Fibrinogen_C-term_domain"/>
</dbReference>
<dbReference type="RefSeq" id="XP_030840872.1">
    <property type="nucleotide sequence ID" value="XM_030985012.1"/>
</dbReference>
<dbReference type="SUPFAM" id="SSF56496">
    <property type="entry name" value="Fibrinogen C-terminal domain-like"/>
    <property type="match status" value="1"/>
</dbReference>
<feature type="domain" description="Fibrinogen C-terminal" evidence="1">
    <location>
        <begin position="60"/>
        <end position="145"/>
    </location>
</feature>
<dbReference type="GeneID" id="115923739"/>
<accession>A0A7M7NSR4</accession>
<dbReference type="InterPro" id="IPR014716">
    <property type="entry name" value="Fibrinogen_a/b/g_C_1"/>
</dbReference>
<dbReference type="InterPro" id="IPR002181">
    <property type="entry name" value="Fibrinogen_a/b/g_C_dom"/>
</dbReference>
<dbReference type="KEGG" id="spu:115923739"/>
<reference evidence="2" key="2">
    <citation type="submission" date="2021-01" db="UniProtKB">
        <authorList>
            <consortium name="EnsemblMetazoa"/>
        </authorList>
    </citation>
    <scope>IDENTIFICATION</scope>
</reference>
<dbReference type="AlphaFoldDB" id="A0A7M7NSR4"/>
<dbReference type="EnsemblMetazoa" id="XM_030985012">
    <property type="protein sequence ID" value="XP_030840872"/>
    <property type="gene ID" value="LOC115923739"/>
</dbReference>
<dbReference type="SMART" id="SM00186">
    <property type="entry name" value="FBG"/>
    <property type="match status" value="1"/>
</dbReference>
<organism evidence="2 3">
    <name type="scientific">Strongylocentrotus purpuratus</name>
    <name type="common">Purple sea urchin</name>
    <dbReference type="NCBI Taxonomy" id="7668"/>
    <lineage>
        <taxon>Eukaryota</taxon>
        <taxon>Metazoa</taxon>
        <taxon>Echinodermata</taxon>
        <taxon>Eleutherozoa</taxon>
        <taxon>Echinozoa</taxon>
        <taxon>Echinoidea</taxon>
        <taxon>Euechinoidea</taxon>
        <taxon>Echinacea</taxon>
        <taxon>Camarodonta</taxon>
        <taxon>Echinidea</taxon>
        <taxon>Strongylocentrotidae</taxon>
        <taxon>Strongylocentrotus</taxon>
    </lineage>
</organism>
<evidence type="ECO:0000313" key="3">
    <source>
        <dbReference type="Proteomes" id="UP000007110"/>
    </source>
</evidence>
<dbReference type="InParanoid" id="A0A7M7NSR4"/>
<reference evidence="3" key="1">
    <citation type="submission" date="2015-02" db="EMBL/GenBank/DDBJ databases">
        <title>Genome sequencing for Strongylocentrotus purpuratus.</title>
        <authorList>
            <person name="Murali S."/>
            <person name="Liu Y."/>
            <person name="Vee V."/>
            <person name="English A."/>
            <person name="Wang M."/>
            <person name="Skinner E."/>
            <person name="Han Y."/>
            <person name="Muzny D.M."/>
            <person name="Worley K.C."/>
            <person name="Gibbs R.A."/>
        </authorList>
    </citation>
    <scope>NUCLEOTIDE SEQUENCE</scope>
</reference>
<dbReference type="Proteomes" id="UP000007110">
    <property type="component" value="Unassembled WGS sequence"/>
</dbReference>
<dbReference type="OrthoDB" id="6078457at2759"/>
<evidence type="ECO:0000313" key="2">
    <source>
        <dbReference type="EnsemblMetazoa" id="XP_030840872"/>
    </source>
</evidence>
<keyword evidence="3" id="KW-1185">Reference proteome</keyword>
<dbReference type="PROSITE" id="PS51406">
    <property type="entry name" value="FIBRINOGEN_C_2"/>
    <property type="match status" value="1"/>
</dbReference>
<dbReference type="Pfam" id="PF00147">
    <property type="entry name" value="Fibrinogen_C"/>
    <property type="match status" value="1"/>
</dbReference>
<protein>
    <recommendedName>
        <fullName evidence="1">Fibrinogen C-terminal domain-containing protein</fullName>
    </recommendedName>
</protein>